<dbReference type="RefSeq" id="XP_008278224.1">
    <property type="nucleotide sequence ID" value="XM_008280002.1"/>
</dbReference>
<evidence type="ECO:0000256" key="1">
    <source>
        <dbReference type="ARBA" id="ARBA00004173"/>
    </source>
</evidence>
<dbReference type="CTD" id="129607"/>
<evidence type="ECO:0000256" key="6">
    <source>
        <dbReference type="ARBA" id="ARBA00022840"/>
    </source>
</evidence>
<keyword evidence="6" id="KW-0067">ATP-binding</keyword>
<keyword evidence="4" id="KW-0547">Nucleotide-binding</keyword>
<dbReference type="GO" id="GO:0005739">
    <property type="term" value="C:mitochondrion"/>
    <property type="evidence" value="ECO:0007669"/>
    <property type="project" value="UniProtKB-SubCell"/>
</dbReference>
<evidence type="ECO:0000256" key="14">
    <source>
        <dbReference type="ARBA" id="ARBA00070686"/>
    </source>
</evidence>
<dbReference type="InterPro" id="IPR027417">
    <property type="entry name" value="P-loop_NTPase"/>
</dbReference>
<keyword evidence="7" id="KW-0809">Transit peptide</keyword>
<organism evidence="17">
    <name type="scientific">Stegastes partitus</name>
    <name type="common">bicolor damselfish</name>
    <dbReference type="NCBI Taxonomy" id="144197"/>
    <lineage>
        <taxon>Eukaryota</taxon>
        <taxon>Metazoa</taxon>
        <taxon>Chordata</taxon>
        <taxon>Craniata</taxon>
        <taxon>Vertebrata</taxon>
        <taxon>Euteleostomi</taxon>
        <taxon>Actinopterygii</taxon>
        <taxon>Neopterygii</taxon>
        <taxon>Teleostei</taxon>
        <taxon>Neoteleostei</taxon>
        <taxon>Acanthomorphata</taxon>
        <taxon>Ovalentaria</taxon>
        <taxon>Pomacentridae</taxon>
        <taxon>Stegastes</taxon>
    </lineage>
</organism>
<evidence type="ECO:0000256" key="7">
    <source>
        <dbReference type="ARBA" id="ARBA00022946"/>
    </source>
</evidence>
<dbReference type="OrthoDB" id="425602at2759"/>
<evidence type="ECO:0000256" key="4">
    <source>
        <dbReference type="ARBA" id="ARBA00022741"/>
    </source>
</evidence>
<evidence type="ECO:0000256" key="3">
    <source>
        <dbReference type="ARBA" id="ARBA00022679"/>
    </source>
</evidence>
<dbReference type="GO" id="GO:0006233">
    <property type="term" value="P:dTDP biosynthetic process"/>
    <property type="evidence" value="ECO:0007669"/>
    <property type="project" value="TreeGrafter"/>
</dbReference>
<dbReference type="GO" id="GO:0005524">
    <property type="term" value="F:ATP binding"/>
    <property type="evidence" value="ECO:0007669"/>
    <property type="project" value="UniProtKB-KW"/>
</dbReference>
<evidence type="ECO:0000256" key="12">
    <source>
        <dbReference type="ARBA" id="ARBA00051598"/>
    </source>
</evidence>
<dbReference type="Ensembl" id="ENSSPAT00000025729.1">
    <property type="protein sequence ID" value="ENSSPAP00000025312.1"/>
    <property type="gene ID" value="ENSSPAG00000019141.1"/>
</dbReference>
<dbReference type="STRING" id="144197.ENSSPAP00000025312"/>
<keyword evidence="18" id="KW-1185">Reference proteome</keyword>
<dbReference type="EC" id="2.7.4.14" evidence="13"/>
<evidence type="ECO:0000256" key="15">
    <source>
        <dbReference type="ARBA" id="ARBA00076149"/>
    </source>
</evidence>
<evidence type="ECO:0000256" key="10">
    <source>
        <dbReference type="ARBA" id="ARBA00023128"/>
    </source>
</evidence>
<sequence length="420" mass="47404">MAGRMMALLPRWSSRVFAVELDGAPFYFAVQESHLGEEAPRVFRKTQPRDRCYSLLVCSKDRIKTARFYGELEHKLLRELPPECDLSPMSSFLPNVRDSLIKGYFLKDSSEGSSPVERLLGDLTQREPVMVCSYCKGEDGQQWTQHVWSHGGSKVMEVAKKYYVVPSEAPEYHPSALNMINSDVFYSLEEARDVLQKCGDIIPEAMSVLELLPSRAEARNKPDFPVIVIEGLDATGKTTLTESLRETLGATLLRSPPQCLSPWRDRFDQEPPLIRRAFYALGNYITAEQMGQEGKKTPVIVDRFWHSTAAYAIATAASGPVCNLPEEGSEVYCWPSDLLQPSLVVLLTLDPEERKRRLRNRGQGKTNEEQELDHNQLFRLRVEEAYRRISGPACVSVDASPSADQVLQQVLLLIRGKCHL</sequence>
<protein>
    <recommendedName>
        <fullName evidence="14">UMP-CMP kinase 2, mitochondrial</fullName>
        <ecNumber evidence="13">2.7.4.14</ecNumber>
    </recommendedName>
    <alternativeName>
        <fullName evidence="15">Nucleoside-diphosphate kinase</fullName>
    </alternativeName>
</protein>
<dbReference type="PANTHER" id="PTHR10344:SF4">
    <property type="entry name" value="UMP-CMP KINASE 2, MITOCHONDRIAL"/>
    <property type="match status" value="1"/>
</dbReference>
<gene>
    <name evidence="17" type="primary">CMPK2</name>
    <name evidence="19" type="synonym">cmpk2</name>
</gene>
<evidence type="ECO:0000256" key="9">
    <source>
        <dbReference type="ARBA" id="ARBA00023054"/>
    </source>
</evidence>
<keyword evidence="8" id="KW-0665">Pyrimidine biosynthesis</keyword>
<evidence type="ECO:0000256" key="2">
    <source>
        <dbReference type="ARBA" id="ARBA00009776"/>
    </source>
</evidence>
<dbReference type="GO" id="GO:0006227">
    <property type="term" value="P:dUDP biosynthetic process"/>
    <property type="evidence" value="ECO:0007669"/>
    <property type="project" value="TreeGrafter"/>
</dbReference>
<dbReference type="GeneID" id="103355994"/>
<evidence type="ECO:0000313" key="19">
    <source>
        <dbReference type="RefSeq" id="XP_008278224.1"/>
    </source>
</evidence>
<feature type="domain" description="Thymidylate kinase-like" evidence="16">
    <location>
        <begin position="229"/>
        <end position="409"/>
    </location>
</feature>
<dbReference type="InterPro" id="IPR039430">
    <property type="entry name" value="Thymidylate_kin-like_dom"/>
</dbReference>
<keyword evidence="9" id="KW-0175">Coiled coil</keyword>
<dbReference type="Pfam" id="PF02223">
    <property type="entry name" value="Thymidylate_kin"/>
    <property type="match status" value="1"/>
</dbReference>
<dbReference type="GO" id="GO:0004798">
    <property type="term" value="F:dTMP kinase activity"/>
    <property type="evidence" value="ECO:0007669"/>
    <property type="project" value="TreeGrafter"/>
</dbReference>
<evidence type="ECO:0000259" key="16">
    <source>
        <dbReference type="Pfam" id="PF02223"/>
    </source>
</evidence>
<dbReference type="GO" id="GO:0006235">
    <property type="term" value="P:dTTP biosynthetic process"/>
    <property type="evidence" value="ECO:0007669"/>
    <property type="project" value="TreeGrafter"/>
</dbReference>
<proteinExistence type="inferred from homology"/>
<name>A0A3B5BG51_9TELE</name>
<keyword evidence="10" id="KW-0496">Mitochondrion</keyword>
<evidence type="ECO:0000256" key="5">
    <source>
        <dbReference type="ARBA" id="ARBA00022777"/>
    </source>
</evidence>
<accession>A0A3B5BG51</accession>
<evidence type="ECO:0000256" key="8">
    <source>
        <dbReference type="ARBA" id="ARBA00022975"/>
    </source>
</evidence>
<dbReference type="PANTHER" id="PTHR10344">
    <property type="entry name" value="THYMIDYLATE KINASE"/>
    <property type="match status" value="1"/>
</dbReference>
<evidence type="ECO:0000313" key="17">
    <source>
        <dbReference type="Ensembl" id="ENSSPAP00000025312.1"/>
    </source>
</evidence>
<evidence type="ECO:0000256" key="13">
    <source>
        <dbReference type="ARBA" id="ARBA00066590"/>
    </source>
</evidence>
<reference evidence="19" key="2">
    <citation type="submission" date="2025-04" db="UniProtKB">
        <authorList>
            <consortium name="RefSeq"/>
        </authorList>
    </citation>
    <scope>IDENTIFICATION</scope>
</reference>
<dbReference type="Proteomes" id="UP000694891">
    <property type="component" value="Unplaced"/>
</dbReference>
<dbReference type="GeneTree" id="ENSGT00940000154030"/>
<keyword evidence="5 19" id="KW-0418">Kinase</keyword>
<comment type="subcellular location">
    <subcellularLocation>
        <location evidence="1">Mitochondrion</location>
    </subcellularLocation>
</comment>
<evidence type="ECO:0000313" key="18">
    <source>
        <dbReference type="Proteomes" id="UP000694891"/>
    </source>
</evidence>
<dbReference type="SUPFAM" id="SSF52540">
    <property type="entry name" value="P-loop containing nucleoside triphosphate hydrolases"/>
    <property type="match status" value="1"/>
</dbReference>
<dbReference type="AlphaFoldDB" id="A0A3B5BG51"/>
<dbReference type="GO" id="GO:0004550">
    <property type="term" value="F:nucleoside diphosphate kinase activity"/>
    <property type="evidence" value="ECO:0007669"/>
    <property type="project" value="TreeGrafter"/>
</dbReference>
<dbReference type="FunFam" id="3.40.50.300:FF:001133">
    <property type="entry name" value="UMP-CMP kinase 2, mitochondrial"/>
    <property type="match status" value="1"/>
</dbReference>
<reference evidence="17" key="1">
    <citation type="submission" date="2023-09" db="UniProtKB">
        <authorList>
            <consortium name="Ensembl"/>
        </authorList>
    </citation>
    <scope>IDENTIFICATION</scope>
</reference>
<comment type="catalytic activity">
    <reaction evidence="11">
        <text>CMP + ATP = CDP + ADP</text>
        <dbReference type="Rhea" id="RHEA:11600"/>
        <dbReference type="ChEBI" id="CHEBI:30616"/>
        <dbReference type="ChEBI" id="CHEBI:58069"/>
        <dbReference type="ChEBI" id="CHEBI:60377"/>
        <dbReference type="ChEBI" id="CHEBI:456216"/>
        <dbReference type="EC" id="2.7.4.14"/>
    </reaction>
</comment>
<dbReference type="Gene3D" id="3.40.50.300">
    <property type="entry name" value="P-loop containing nucleotide triphosphate hydrolases"/>
    <property type="match status" value="1"/>
</dbReference>
<comment type="similarity">
    <text evidence="2">Belongs to the thymidylate kinase family.</text>
</comment>
<comment type="catalytic activity">
    <reaction evidence="12">
        <text>dCMP + ATP = dCDP + ADP</text>
        <dbReference type="Rhea" id="RHEA:25094"/>
        <dbReference type="ChEBI" id="CHEBI:30616"/>
        <dbReference type="ChEBI" id="CHEBI:57566"/>
        <dbReference type="ChEBI" id="CHEBI:58593"/>
        <dbReference type="ChEBI" id="CHEBI:456216"/>
        <dbReference type="EC" id="2.7.4.14"/>
    </reaction>
</comment>
<evidence type="ECO:0000256" key="11">
    <source>
        <dbReference type="ARBA" id="ARBA00051396"/>
    </source>
</evidence>
<keyword evidence="3" id="KW-0808">Transferase</keyword>